<reference evidence="1 2" key="1">
    <citation type="journal article" date="2024" name="Insects">
        <title>An Improved Chromosome-Level Genome Assembly of the Firefly Pyrocoelia pectoralis.</title>
        <authorList>
            <person name="Fu X."/>
            <person name="Meyer-Rochow V.B."/>
            <person name="Ballantyne L."/>
            <person name="Zhu X."/>
        </authorList>
    </citation>
    <scope>NUCLEOTIDE SEQUENCE [LARGE SCALE GENOMIC DNA]</scope>
    <source>
        <strain evidence="1">XCY_ONT2</strain>
    </source>
</reference>
<dbReference type="Proteomes" id="UP001329430">
    <property type="component" value="Chromosome 4"/>
</dbReference>
<organism evidence="1 2">
    <name type="scientific">Pyrocoelia pectoralis</name>
    <dbReference type="NCBI Taxonomy" id="417401"/>
    <lineage>
        <taxon>Eukaryota</taxon>
        <taxon>Metazoa</taxon>
        <taxon>Ecdysozoa</taxon>
        <taxon>Arthropoda</taxon>
        <taxon>Hexapoda</taxon>
        <taxon>Insecta</taxon>
        <taxon>Pterygota</taxon>
        <taxon>Neoptera</taxon>
        <taxon>Endopterygota</taxon>
        <taxon>Coleoptera</taxon>
        <taxon>Polyphaga</taxon>
        <taxon>Elateriformia</taxon>
        <taxon>Elateroidea</taxon>
        <taxon>Lampyridae</taxon>
        <taxon>Lampyrinae</taxon>
        <taxon>Pyrocoelia</taxon>
    </lineage>
</organism>
<protein>
    <submittedName>
        <fullName evidence="1">Uncharacterized protein</fullName>
    </submittedName>
</protein>
<comment type="caution">
    <text evidence="1">The sequence shown here is derived from an EMBL/GenBank/DDBJ whole genome shotgun (WGS) entry which is preliminary data.</text>
</comment>
<evidence type="ECO:0000313" key="2">
    <source>
        <dbReference type="Proteomes" id="UP001329430"/>
    </source>
</evidence>
<dbReference type="EMBL" id="JAVRBK010000004">
    <property type="protein sequence ID" value="KAK5645103.1"/>
    <property type="molecule type" value="Genomic_DNA"/>
</dbReference>
<gene>
    <name evidence="1" type="ORF">RI129_006403</name>
</gene>
<dbReference type="AlphaFoldDB" id="A0AAN7VE33"/>
<evidence type="ECO:0000313" key="1">
    <source>
        <dbReference type="EMBL" id="KAK5645103.1"/>
    </source>
</evidence>
<accession>A0AAN7VE33</accession>
<keyword evidence="2" id="KW-1185">Reference proteome</keyword>
<name>A0AAN7VE33_9COLE</name>
<proteinExistence type="predicted"/>
<sequence>MTIYSYRMITFAFCGVSAEEIFYNSNHGSSAAEIAALVSAAKEASANVQSAQHHVHLAKEEVLTRQKIASEKQAAAALAVQHTQVAAAVQRQRSNAAANALVLAQQRFAHAKSIVAEHQRIASEKEAAAAAAIHHAANVAAYHIRKNEKNTAKIAALNSLATNTFNHVATATDTTLSGTSSAIQANIDPWYFSQAAAHLPVWG</sequence>